<dbReference type="AlphaFoldDB" id="A0A6A6HHJ1"/>
<name>A0A6A6HHJ1_VIRVR</name>
<organism evidence="1 2">
    <name type="scientific">Viridothelium virens</name>
    <name type="common">Speckled blister lichen</name>
    <name type="synonym">Trypethelium virens</name>
    <dbReference type="NCBI Taxonomy" id="1048519"/>
    <lineage>
        <taxon>Eukaryota</taxon>
        <taxon>Fungi</taxon>
        <taxon>Dikarya</taxon>
        <taxon>Ascomycota</taxon>
        <taxon>Pezizomycotina</taxon>
        <taxon>Dothideomycetes</taxon>
        <taxon>Dothideomycetes incertae sedis</taxon>
        <taxon>Trypetheliales</taxon>
        <taxon>Trypetheliaceae</taxon>
        <taxon>Viridothelium</taxon>
    </lineage>
</organism>
<reference evidence="1" key="1">
    <citation type="journal article" date="2020" name="Stud. Mycol.">
        <title>101 Dothideomycetes genomes: a test case for predicting lifestyles and emergence of pathogens.</title>
        <authorList>
            <person name="Haridas S."/>
            <person name="Albert R."/>
            <person name="Binder M."/>
            <person name="Bloem J."/>
            <person name="Labutti K."/>
            <person name="Salamov A."/>
            <person name="Andreopoulos B."/>
            <person name="Baker S."/>
            <person name="Barry K."/>
            <person name="Bills G."/>
            <person name="Bluhm B."/>
            <person name="Cannon C."/>
            <person name="Castanera R."/>
            <person name="Culley D."/>
            <person name="Daum C."/>
            <person name="Ezra D."/>
            <person name="Gonzalez J."/>
            <person name="Henrissat B."/>
            <person name="Kuo A."/>
            <person name="Liang C."/>
            <person name="Lipzen A."/>
            <person name="Lutzoni F."/>
            <person name="Magnuson J."/>
            <person name="Mondo S."/>
            <person name="Nolan M."/>
            <person name="Ohm R."/>
            <person name="Pangilinan J."/>
            <person name="Park H.-J."/>
            <person name="Ramirez L."/>
            <person name="Alfaro M."/>
            <person name="Sun H."/>
            <person name="Tritt A."/>
            <person name="Yoshinaga Y."/>
            <person name="Zwiers L.-H."/>
            <person name="Turgeon B."/>
            <person name="Goodwin S."/>
            <person name="Spatafora J."/>
            <person name="Crous P."/>
            <person name="Grigoriev I."/>
        </authorList>
    </citation>
    <scope>NUCLEOTIDE SEQUENCE</scope>
    <source>
        <strain evidence="1">Tuck. ex Michener</strain>
    </source>
</reference>
<sequence>METVLSPTRNALKGIALSSSRGSRLTRHILKGIAPVHATRVMKPQPTVIARQSYYSHEVGSKPTRLPHEALQSGRAWKRAEEARPSCRSAWASKQRAFRSRAQLQVKMACLDLATFLEAPSQEAPSFPTAKAKADRPQLWVYRDGSAVEEDEEEEGVEEGANTDSYRSLIEKLADKHPDSTLDGRRCSLVEQIEARREGDVEWVHPTGEADIRDLFGDMALVVDDPTPKDVIEELTLKLEAAFAEKSFVQTVMKRDRYSRATAASRKLARLRRQAQPKGDLVRYVPDERGKRLAWELALTRATSGKFRNLPRVPSIEPPRGFRPWWFDVPDKRLRRVPYGPAPMEEVKEPFDFENASRKRGRNCLETWVDYLEELPTAKRCHRETIPPTQILRACRTAAPLFRSRRHDLGLRASTRSLRRPCAAGCKACSSRAAPAIVFTPR</sequence>
<dbReference type="Proteomes" id="UP000800092">
    <property type="component" value="Unassembled WGS sequence"/>
</dbReference>
<proteinExistence type="predicted"/>
<dbReference type="EMBL" id="ML991779">
    <property type="protein sequence ID" value="KAF2237595.1"/>
    <property type="molecule type" value="Genomic_DNA"/>
</dbReference>
<evidence type="ECO:0000313" key="2">
    <source>
        <dbReference type="Proteomes" id="UP000800092"/>
    </source>
</evidence>
<gene>
    <name evidence="1" type="ORF">EV356DRAFT_520859</name>
</gene>
<keyword evidence="2" id="KW-1185">Reference proteome</keyword>
<accession>A0A6A6HHJ1</accession>
<protein>
    <submittedName>
        <fullName evidence="1">Uncharacterized protein</fullName>
    </submittedName>
</protein>
<evidence type="ECO:0000313" key="1">
    <source>
        <dbReference type="EMBL" id="KAF2237595.1"/>
    </source>
</evidence>